<dbReference type="SUPFAM" id="SSF56801">
    <property type="entry name" value="Acetyl-CoA synthetase-like"/>
    <property type="match status" value="1"/>
</dbReference>
<keyword evidence="4" id="KW-1185">Reference proteome</keyword>
<gene>
    <name evidence="3" type="ORF">QNM18_25370</name>
</gene>
<dbReference type="Pfam" id="PF13193">
    <property type="entry name" value="AMP-binding_C"/>
    <property type="match status" value="1"/>
</dbReference>
<dbReference type="Pfam" id="PF00501">
    <property type="entry name" value="AMP-binding"/>
    <property type="match status" value="1"/>
</dbReference>
<dbReference type="InterPro" id="IPR050237">
    <property type="entry name" value="ATP-dep_AMP-bd_enzyme"/>
</dbReference>
<dbReference type="InterPro" id="IPR000873">
    <property type="entry name" value="AMP-dep_synth/lig_dom"/>
</dbReference>
<evidence type="ECO:0000313" key="4">
    <source>
        <dbReference type="Proteomes" id="UP001231915"/>
    </source>
</evidence>
<protein>
    <submittedName>
        <fullName evidence="3">Acyl-CoA synthetase</fullName>
    </submittedName>
</protein>
<proteinExistence type="predicted"/>
<dbReference type="RefSeq" id="WP_284138796.1">
    <property type="nucleotide sequence ID" value="NZ_JASJUT010000017.1"/>
</dbReference>
<dbReference type="Gene3D" id="3.30.300.30">
    <property type="match status" value="1"/>
</dbReference>
<dbReference type="InterPro" id="IPR025110">
    <property type="entry name" value="AMP-bd_C"/>
</dbReference>
<sequence length="654" mass="72059">MHDSPLNQEYLFHPFVKRFAGDPEQVRDIHDIEQLEKHPASERFPCQSVTDALSIAAQKYQHARAMSYLPNGRADDPVQSWSYIEFQEQCIGAANLFHSLGIDSDSSVAFLLPNMPEMVFGLWGAQAVAISTPINPFLEVEHICGIMKETQARILVTLSSDANPALFEKALAVKHNTVHPVTLVTIGAPCKEAIDWHSELKKQPTDQYLFHRPLSGHETSAYFHTGGTTGTPKIARHTHRGAIVNACQMLIVGPNEALLNTKSKVSLCALPLFHVNAIVVSSLTSLLNGSELLLAGQQGFRNKALMQDFWAIVERFKINFFAGVPTVYAALLEQPIEQHDIDSLFYCGCGSSPMPQVLINEFTQRTGADICEGYGMTETTACASTHYYYGARKVGSVGMRVPYQAIRVVQLDDDGQIIKECAHGEVGVLLIKGPNVIPEYKQAFANANAWPEPGWLNTGDLGKFDAEGYLWLTGRQKDLIIRGGHNIDPLIIENTLVGHSDVIMAAAVGKPDAYAGELPVAYVTLHAGSSLTADTLKQYCKDNIPEPAASPVEVMIVPELPVTPVGKIFKLPLRQEVLINCVSSVIHALHDTLEFTVEVINNVSTGSIVRIHFAQQREDIDEVAEQLQHQLDKFHFQWEFKFAPVSAPQTALEI</sequence>
<accession>A0ABT7ETK5</accession>
<dbReference type="InterPro" id="IPR045851">
    <property type="entry name" value="AMP-bd_C_sf"/>
</dbReference>
<name>A0ABT7ETK5_9GAMM</name>
<comment type="caution">
    <text evidence="3">The sequence shown here is derived from an EMBL/GenBank/DDBJ whole genome shotgun (WGS) entry which is preliminary data.</text>
</comment>
<dbReference type="PANTHER" id="PTHR43767:SF1">
    <property type="entry name" value="NONRIBOSOMAL PEPTIDE SYNTHASE PES1 (EUROFUNG)-RELATED"/>
    <property type="match status" value="1"/>
</dbReference>
<dbReference type="NCBIfam" id="NF005714">
    <property type="entry name" value="PRK07529.1"/>
    <property type="match status" value="1"/>
</dbReference>
<dbReference type="Proteomes" id="UP001231915">
    <property type="component" value="Unassembled WGS sequence"/>
</dbReference>
<reference evidence="3 4" key="1">
    <citation type="submission" date="2023-05" db="EMBL/GenBank/DDBJ databases">
        <title>Pseudoalteromonas ardens sp. nov., Pseudoalteromonas obscura sp. nov., and Pseudoalteromonas umbrosa sp. nov., isolated from the coral Montipora capitata.</title>
        <authorList>
            <person name="Thomas E.M."/>
            <person name="Smith E.M."/>
            <person name="Papke E."/>
            <person name="Shlafstein M.D."/>
            <person name="Oline D.K."/>
            <person name="Videau P."/>
            <person name="Saw J.H."/>
            <person name="Strangman W.K."/>
            <person name="Ushijima B."/>
        </authorList>
    </citation>
    <scope>NUCLEOTIDE SEQUENCE [LARGE SCALE GENOMIC DNA]</scope>
    <source>
        <strain evidence="3 4">P94</strain>
    </source>
</reference>
<dbReference type="PANTHER" id="PTHR43767">
    <property type="entry name" value="LONG-CHAIN-FATTY-ACID--COA LIGASE"/>
    <property type="match status" value="1"/>
</dbReference>
<organism evidence="3 4">
    <name type="scientific">Pseudoalteromonas obscura</name>
    <dbReference type="NCBI Taxonomy" id="3048491"/>
    <lineage>
        <taxon>Bacteria</taxon>
        <taxon>Pseudomonadati</taxon>
        <taxon>Pseudomonadota</taxon>
        <taxon>Gammaproteobacteria</taxon>
        <taxon>Alteromonadales</taxon>
        <taxon>Pseudoalteromonadaceae</taxon>
        <taxon>Pseudoalteromonas</taxon>
    </lineage>
</organism>
<dbReference type="Gene3D" id="3.40.50.12780">
    <property type="entry name" value="N-terminal domain of ligase-like"/>
    <property type="match status" value="1"/>
</dbReference>
<evidence type="ECO:0000313" key="3">
    <source>
        <dbReference type="EMBL" id="MDK2598390.1"/>
    </source>
</evidence>
<evidence type="ECO:0000259" key="2">
    <source>
        <dbReference type="Pfam" id="PF13193"/>
    </source>
</evidence>
<dbReference type="InterPro" id="IPR020845">
    <property type="entry name" value="AMP-binding_CS"/>
</dbReference>
<feature type="domain" description="AMP-dependent synthetase/ligase" evidence="1">
    <location>
        <begin position="56"/>
        <end position="440"/>
    </location>
</feature>
<evidence type="ECO:0000259" key="1">
    <source>
        <dbReference type="Pfam" id="PF00501"/>
    </source>
</evidence>
<dbReference type="PROSITE" id="PS00455">
    <property type="entry name" value="AMP_BINDING"/>
    <property type="match status" value="1"/>
</dbReference>
<dbReference type="InterPro" id="IPR042099">
    <property type="entry name" value="ANL_N_sf"/>
</dbReference>
<dbReference type="EMBL" id="JASJUT010000017">
    <property type="protein sequence ID" value="MDK2598390.1"/>
    <property type="molecule type" value="Genomic_DNA"/>
</dbReference>
<feature type="domain" description="AMP-binding enzyme C-terminal" evidence="2">
    <location>
        <begin position="492"/>
        <end position="567"/>
    </location>
</feature>